<sequence>MVTDMKCNRKRWSREDREFIEANVGKMTVEEMAEKLKVATTALRAHARRHGISLCVYRISEHDKYLCRELYKEGLDIHVIARKMELSNRAVSSIVYSGY</sequence>
<dbReference type="SMR" id="A0A0H3ESM0"/>
<evidence type="ECO:0000313" key="1">
    <source>
        <dbReference type="EMBL" id="ADT73852.1"/>
    </source>
</evidence>
<name>A0A0H3ESM0_ECOLW</name>
<protein>
    <submittedName>
        <fullName evidence="1">Mu prophage protein</fullName>
    </submittedName>
</protein>
<dbReference type="KEGG" id="elw:ECW_m0311"/>
<evidence type="ECO:0000313" key="2">
    <source>
        <dbReference type="Proteomes" id="UP000008525"/>
    </source>
</evidence>
<proteinExistence type="predicted"/>
<dbReference type="Proteomes" id="UP000008525">
    <property type="component" value="Chromosome"/>
</dbReference>
<reference evidence="1 2" key="1">
    <citation type="journal article" date="2011" name="BMC Genomics">
        <title>The genome sequence of E. coli W (ATCC 9637): comparative genome analysis and an improved genome-scale reconstruction of E. coli.</title>
        <authorList>
            <person name="Archer C.T."/>
            <person name="Kim J.F."/>
            <person name="Jeong H."/>
            <person name="Park J.H."/>
            <person name="Vickers C.E."/>
            <person name="Lee S.Y."/>
            <person name="Nielsen L.K."/>
        </authorList>
    </citation>
    <scope>NUCLEOTIDE SEQUENCE [LARGE SCALE GENOMIC DNA]</scope>
    <source>
        <strain evidence="2">ATCC 9637 / CCM 2024 / DSM 1116 / LMG 11080 / NBRC 13500 / NCIMB 8666 / NRRL B-766 / W</strain>
    </source>
</reference>
<accession>A0A0H3ESM0</accession>
<dbReference type="AlphaFoldDB" id="A0A0H3ESM0"/>
<organism evidence="1 2">
    <name type="scientific">Escherichia coli (strain ATCC 9637 / CCM 2024 / DSM 1116 / LMG 11080 / NBRC 13500 / NCIMB 8666 / NRRL B-766 / W)</name>
    <dbReference type="NCBI Taxonomy" id="566546"/>
    <lineage>
        <taxon>Bacteria</taxon>
        <taxon>Pseudomonadati</taxon>
        <taxon>Pseudomonadota</taxon>
        <taxon>Gammaproteobacteria</taxon>
        <taxon>Enterobacterales</taxon>
        <taxon>Enterobacteriaceae</taxon>
        <taxon>Escherichia</taxon>
    </lineage>
</organism>
<dbReference type="PATRIC" id="fig|566546.4.peg.308"/>
<gene>
    <name evidence="1" type="primary">gp9</name>
    <name evidence="1" type="ordered locus">ECW_m0311</name>
</gene>
<dbReference type="EMBL" id="CP002185">
    <property type="protein sequence ID" value="ADT73852.1"/>
    <property type="molecule type" value="Genomic_DNA"/>
</dbReference>